<dbReference type="GO" id="GO:0008671">
    <property type="term" value="F:2-dehydro-3-deoxygalactonokinase activity"/>
    <property type="evidence" value="ECO:0007669"/>
    <property type="project" value="InterPro"/>
</dbReference>
<reference evidence="1 2" key="1">
    <citation type="submission" date="2017-01" db="EMBL/GenBank/DDBJ databases">
        <title>Genome sequencing of Rhodoferax fermentans JCM 7819.</title>
        <authorList>
            <person name="Kim Y.J."/>
            <person name="Farh M.E.-A."/>
            <person name="Yang D.-C."/>
        </authorList>
    </citation>
    <scope>NUCLEOTIDE SEQUENCE [LARGE SCALE GENOMIC DNA]</scope>
    <source>
        <strain evidence="1 2">JCM 7819</strain>
    </source>
</reference>
<accession>A0A1T1ATA7</accession>
<dbReference type="InterPro" id="IPR042258">
    <property type="entry name" value="DGOK_N"/>
</dbReference>
<keyword evidence="1" id="KW-0418">Kinase</keyword>
<organism evidence="1 2">
    <name type="scientific">Rhodoferax fermentans</name>
    <dbReference type="NCBI Taxonomy" id="28066"/>
    <lineage>
        <taxon>Bacteria</taxon>
        <taxon>Pseudomonadati</taxon>
        <taxon>Pseudomonadota</taxon>
        <taxon>Betaproteobacteria</taxon>
        <taxon>Burkholderiales</taxon>
        <taxon>Comamonadaceae</taxon>
        <taxon>Rhodoferax</taxon>
    </lineage>
</organism>
<dbReference type="Gene3D" id="3.30.420.300">
    <property type="entry name" value="2-keto-3-deoxy-galactonokinase, substrate binding domain"/>
    <property type="match status" value="1"/>
</dbReference>
<dbReference type="GO" id="GO:0034194">
    <property type="term" value="P:D-galactonate catabolic process"/>
    <property type="evidence" value="ECO:0007669"/>
    <property type="project" value="InterPro"/>
</dbReference>
<proteinExistence type="predicted"/>
<dbReference type="RefSeq" id="WP_078365057.1">
    <property type="nucleotide sequence ID" value="NZ_MTJN01000002.1"/>
</dbReference>
<keyword evidence="2" id="KW-1185">Reference proteome</keyword>
<comment type="caution">
    <text evidence="1">The sequence shown here is derived from an EMBL/GenBank/DDBJ whole genome shotgun (WGS) entry which is preliminary data.</text>
</comment>
<gene>
    <name evidence="1" type="ORF">RF819_11215</name>
</gene>
<evidence type="ECO:0000313" key="1">
    <source>
        <dbReference type="EMBL" id="OOV07225.1"/>
    </source>
</evidence>
<dbReference type="Proteomes" id="UP000190750">
    <property type="component" value="Unassembled WGS sequence"/>
</dbReference>
<dbReference type="EMBL" id="MTJN01000002">
    <property type="protein sequence ID" value="OOV07225.1"/>
    <property type="molecule type" value="Genomic_DNA"/>
</dbReference>
<evidence type="ECO:0000313" key="2">
    <source>
        <dbReference type="Proteomes" id="UP000190750"/>
    </source>
</evidence>
<protein>
    <submittedName>
        <fullName evidence="1">2-keto-3-deoxy-galactonokinase</fullName>
    </submittedName>
</protein>
<dbReference type="CDD" id="cd24012">
    <property type="entry name" value="ASKHA_NBD_KDGal-kinase"/>
    <property type="match status" value="1"/>
</dbReference>
<sequence>MSNKHTELLPALIALDWGTSSLRAFLLGNAGQVLQTRSTAQGLQALPLPGAAGFEKAFADIAGDWLASWPQLPVVAGGMVGSAQGWKEAPYVRCPVDVGALARHSVSVPSGVGVDVVIAPGLLLDEADNPPDVIRGEEIQIAGALATNPALVEAATLVMPGTHSKWVQITAGQITHFSSYMTGEIFSVLVKHSILGRLMTEPASEEPSSAQAAFAQGVEAARHSQPGDFTHQIFAARTLGLTQRLPQPVLKNYLSGLLIGHELVSGLAKASAQRQTQGPLLLIGEPSLCQRYAQAFAILGVPVTGLLDNPAPRGLWEFAKALGLIHPPQDALH</sequence>
<name>A0A1T1ATA7_RHOFE</name>
<dbReference type="AlphaFoldDB" id="A0A1T1ATA7"/>
<dbReference type="OrthoDB" id="256574at2"/>
<keyword evidence="1" id="KW-0808">Transferase</keyword>
<dbReference type="InterPro" id="IPR042257">
    <property type="entry name" value="DGOK_C"/>
</dbReference>
<dbReference type="Pfam" id="PF05035">
    <property type="entry name" value="DGOK"/>
    <property type="match status" value="1"/>
</dbReference>
<dbReference type="InterPro" id="IPR007729">
    <property type="entry name" value="DGOK"/>
</dbReference>
<dbReference type="Gene3D" id="3.30.420.310">
    <property type="entry name" value="2-keto-3-deoxy-galactonokinase, C-terminal domain"/>
    <property type="match status" value="1"/>
</dbReference>
<dbReference type="STRING" id="28066.RF819_11215"/>